<dbReference type="AlphaFoldDB" id="A0A835YGZ5"/>
<accession>A0A835YGZ5</accession>
<dbReference type="EMBL" id="JAEHOE010000001">
    <property type="protein sequence ID" value="KAG2501599.1"/>
    <property type="molecule type" value="Genomic_DNA"/>
</dbReference>
<sequence length="251" mass="26233">MAPLAPKRASTCGSATSGSDLSSDSVASSLVSLSSVASSLRLSTIAEHNCSQVHAAEPTSLRIDMASSCSSVRDSAQRTESASWRSVSSSLVDEYLASLGDWQIPSATAATSPSSAAGSIASTLVVGPAVLGPVVARPLRRSTLSPCDPAGLSVPTPAGAYAPRRSRPCPAASMPIPVPHSRSTVKTAKPQPFLDLAPPREGRDASGRRDPSQNKMLQAVQAYYDKERRARAMRPSQQPQQPLLRVVGFEL</sequence>
<name>A0A835YGZ5_9CHLO</name>
<keyword evidence="3" id="KW-1185">Reference proteome</keyword>
<reference evidence="2" key="1">
    <citation type="journal article" date="2020" name="bioRxiv">
        <title>Comparative genomics of Chlamydomonas.</title>
        <authorList>
            <person name="Craig R.J."/>
            <person name="Hasan A.R."/>
            <person name="Ness R.W."/>
            <person name="Keightley P.D."/>
        </authorList>
    </citation>
    <scope>NUCLEOTIDE SEQUENCE</scope>
    <source>
        <strain evidence="2">CCAP 11/70</strain>
    </source>
</reference>
<evidence type="ECO:0000256" key="1">
    <source>
        <dbReference type="SAM" id="MobiDB-lite"/>
    </source>
</evidence>
<feature type="region of interest" description="Disordered" evidence="1">
    <location>
        <begin position="171"/>
        <end position="216"/>
    </location>
</feature>
<proteinExistence type="predicted"/>
<organism evidence="2 3">
    <name type="scientific">Edaphochlamys debaryana</name>
    <dbReference type="NCBI Taxonomy" id="47281"/>
    <lineage>
        <taxon>Eukaryota</taxon>
        <taxon>Viridiplantae</taxon>
        <taxon>Chlorophyta</taxon>
        <taxon>core chlorophytes</taxon>
        <taxon>Chlorophyceae</taxon>
        <taxon>CS clade</taxon>
        <taxon>Chlamydomonadales</taxon>
        <taxon>Chlamydomonadales incertae sedis</taxon>
        <taxon>Edaphochlamys</taxon>
    </lineage>
</organism>
<comment type="caution">
    <text evidence="2">The sequence shown here is derived from an EMBL/GenBank/DDBJ whole genome shotgun (WGS) entry which is preliminary data.</text>
</comment>
<feature type="compositionally biased region" description="Low complexity" evidence="1">
    <location>
        <begin position="13"/>
        <end position="24"/>
    </location>
</feature>
<protein>
    <submittedName>
        <fullName evidence="2">Uncharacterized protein</fullName>
    </submittedName>
</protein>
<feature type="region of interest" description="Disordered" evidence="1">
    <location>
        <begin position="1"/>
        <end position="24"/>
    </location>
</feature>
<gene>
    <name evidence="2" type="ORF">HYH03_000104</name>
</gene>
<feature type="compositionally biased region" description="Basic and acidic residues" evidence="1">
    <location>
        <begin position="198"/>
        <end position="212"/>
    </location>
</feature>
<evidence type="ECO:0000313" key="3">
    <source>
        <dbReference type="Proteomes" id="UP000612055"/>
    </source>
</evidence>
<dbReference type="Proteomes" id="UP000612055">
    <property type="component" value="Unassembled WGS sequence"/>
</dbReference>
<evidence type="ECO:0000313" key="2">
    <source>
        <dbReference type="EMBL" id="KAG2501599.1"/>
    </source>
</evidence>